<name>A0A1F5JH58_9BACT</name>
<gene>
    <name evidence="4" type="ORF">A2867_03645</name>
</gene>
<evidence type="ECO:0000256" key="1">
    <source>
        <dbReference type="SAM" id="MobiDB-lite"/>
    </source>
</evidence>
<proteinExistence type="predicted"/>
<keyword evidence="2" id="KW-0812">Transmembrane</keyword>
<accession>A0A1F5JH58</accession>
<sequence>MDSELESTEQSDLNKESVVKTSDNPNFRDMEAAPGRKSMKKIIFVTVILIVLLSAGFFFRSQIKGLVSGGGVKSTPSPSASTPEPSPTPSPLVRSDWSFEILNGSGVTGAAKKLADEMQALGYPVIKVGNADRDNYSETQILIREDLSEKIDLVIADLKDTIKIASVAGQLKEGTASARIIIGKDSI</sequence>
<comment type="caution">
    <text evidence="4">The sequence shown here is derived from an EMBL/GenBank/DDBJ whole genome shotgun (WGS) entry which is preliminary data.</text>
</comment>
<evidence type="ECO:0000313" key="4">
    <source>
        <dbReference type="EMBL" id="OGE27997.1"/>
    </source>
</evidence>
<dbReference type="Proteomes" id="UP000177555">
    <property type="component" value="Unassembled WGS sequence"/>
</dbReference>
<protein>
    <recommendedName>
        <fullName evidence="3">LytR/CpsA/Psr regulator C-terminal domain-containing protein</fullName>
    </recommendedName>
</protein>
<dbReference type="Pfam" id="PF13399">
    <property type="entry name" value="LytR_C"/>
    <property type="match status" value="1"/>
</dbReference>
<feature type="region of interest" description="Disordered" evidence="1">
    <location>
        <begin position="69"/>
        <end position="92"/>
    </location>
</feature>
<reference evidence="4 5" key="1">
    <citation type="journal article" date="2016" name="Nat. Commun.">
        <title>Thousands of microbial genomes shed light on interconnected biogeochemical processes in an aquifer system.</title>
        <authorList>
            <person name="Anantharaman K."/>
            <person name="Brown C.T."/>
            <person name="Hug L.A."/>
            <person name="Sharon I."/>
            <person name="Castelle C.J."/>
            <person name="Probst A.J."/>
            <person name="Thomas B.C."/>
            <person name="Singh A."/>
            <person name="Wilkins M.J."/>
            <person name="Karaoz U."/>
            <person name="Brodie E.L."/>
            <person name="Williams K.H."/>
            <person name="Hubbard S.S."/>
            <person name="Banfield J.F."/>
        </authorList>
    </citation>
    <scope>NUCLEOTIDE SEQUENCE [LARGE SCALE GENOMIC DNA]</scope>
</reference>
<dbReference type="EMBL" id="MFCP01000025">
    <property type="protein sequence ID" value="OGE27997.1"/>
    <property type="molecule type" value="Genomic_DNA"/>
</dbReference>
<feature type="compositionally biased region" description="Low complexity" evidence="1">
    <location>
        <begin position="74"/>
        <end position="83"/>
    </location>
</feature>
<organism evidence="4 5">
    <name type="scientific">Candidatus Daviesbacteria bacterium RIFCSPHIGHO2_01_FULL_40_11</name>
    <dbReference type="NCBI Taxonomy" id="1797762"/>
    <lineage>
        <taxon>Bacteria</taxon>
        <taxon>Candidatus Daviesiibacteriota</taxon>
    </lineage>
</organism>
<dbReference type="InterPro" id="IPR027381">
    <property type="entry name" value="LytR/CpsA/Psr_C"/>
</dbReference>
<dbReference type="AlphaFoldDB" id="A0A1F5JH58"/>
<dbReference type="Gene3D" id="3.30.70.2390">
    <property type="match status" value="1"/>
</dbReference>
<feature type="region of interest" description="Disordered" evidence="1">
    <location>
        <begin position="1"/>
        <end position="32"/>
    </location>
</feature>
<evidence type="ECO:0000259" key="3">
    <source>
        <dbReference type="Pfam" id="PF13399"/>
    </source>
</evidence>
<feature type="domain" description="LytR/CpsA/Psr regulator C-terminal" evidence="3">
    <location>
        <begin position="100"/>
        <end position="185"/>
    </location>
</feature>
<keyword evidence="2" id="KW-0472">Membrane</keyword>
<feature type="transmembrane region" description="Helical" evidence="2">
    <location>
        <begin position="42"/>
        <end position="59"/>
    </location>
</feature>
<evidence type="ECO:0000256" key="2">
    <source>
        <dbReference type="SAM" id="Phobius"/>
    </source>
</evidence>
<keyword evidence="2" id="KW-1133">Transmembrane helix</keyword>
<evidence type="ECO:0000313" key="5">
    <source>
        <dbReference type="Proteomes" id="UP000177555"/>
    </source>
</evidence>